<keyword evidence="4" id="KW-1185">Reference proteome</keyword>
<accession>A0A8S4NGR6</accession>
<dbReference type="CDD" id="cd08948">
    <property type="entry name" value="5beta-POR_like_SDR_a"/>
    <property type="match status" value="1"/>
</dbReference>
<comment type="caution">
    <text evidence="3">The sequence shown here is derived from an EMBL/GenBank/DDBJ whole genome shotgun (WGS) entry which is preliminary data.</text>
</comment>
<dbReference type="InterPro" id="IPR036291">
    <property type="entry name" value="NAD(P)-bd_dom_sf"/>
</dbReference>
<dbReference type="OrthoDB" id="1731983at2759"/>
<keyword evidence="1" id="KW-1133">Transmembrane helix</keyword>
<sequence>MVVDLLTLLKKTNTQTDMSSGTALIAGVTGVAGLSLARRLVSNNWKVYGISRRASDFLPSGINHVLCDLQDASQCSDALEDLKDVTHVFYATWATTMDPEKDCDMNRSMLANLMEHLPSQIKHFALLTGGKHYLGNFGDFMNPVDPIKETMDRLPGPNFYYELEDEVFSWVAKRGFTWSVARPMVIVGFAPNNVVNAATGIAVYAILCKELNLPFHFFGGKNLYHNISNITDAEMLADHMIWESTEQKAANQAFNVVNGDVFRWKQLWGAIAKYFNLEVPEYKGEAASVSTFMDDKSDVWDSIVNKHGLYKTDLKTICAWWFFVMYQELSDPLPLVDMTKSRELGFLKYQSSEKNFFKTFDYMKEANIIPK</sequence>
<dbReference type="PANTHER" id="PTHR32487">
    <property type="entry name" value="3-OXO-DELTA(4,5)-STEROID 5-BETA-REDUCTASE"/>
    <property type="match status" value="1"/>
</dbReference>
<evidence type="ECO:0000259" key="2">
    <source>
        <dbReference type="Pfam" id="PF22917"/>
    </source>
</evidence>
<dbReference type="EMBL" id="CAIIXF020000004">
    <property type="protein sequence ID" value="CAH1780622.1"/>
    <property type="molecule type" value="Genomic_DNA"/>
</dbReference>
<keyword evidence="1" id="KW-0812">Transmembrane</keyword>
<evidence type="ECO:0000256" key="1">
    <source>
        <dbReference type="SAM" id="Phobius"/>
    </source>
</evidence>
<dbReference type="Pfam" id="PF22917">
    <property type="entry name" value="PRISE"/>
    <property type="match status" value="1"/>
</dbReference>
<dbReference type="Proteomes" id="UP000749559">
    <property type="component" value="Unassembled WGS sequence"/>
</dbReference>
<dbReference type="Gene3D" id="3.40.50.720">
    <property type="entry name" value="NAD(P)-binding Rossmann-like Domain"/>
    <property type="match status" value="1"/>
</dbReference>
<evidence type="ECO:0000313" key="3">
    <source>
        <dbReference type="EMBL" id="CAH1780622.1"/>
    </source>
</evidence>
<protein>
    <recommendedName>
        <fullName evidence="2">PRISE-like Rossmann-fold domain-containing protein</fullName>
    </recommendedName>
</protein>
<organism evidence="3 4">
    <name type="scientific">Owenia fusiformis</name>
    <name type="common">Polychaete worm</name>
    <dbReference type="NCBI Taxonomy" id="6347"/>
    <lineage>
        <taxon>Eukaryota</taxon>
        <taxon>Metazoa</taxon>
        <taxon>Spiralia</taxon>
        <taxon>Lophotrochozoa</taxon>
        <taxon>Annelida</taxon>
        <taxon>Polychaeta</taxon>
        <taxon>Sedentaria</taxon>
        <taxon>Canalipalpata</taxon>
        <taxon>Sabellida</taxon>
        <taxon>Oweniida</taxon>
        <taxon>Oweniidae</taxon>
        <taxon>Owenia</taxon>
    </lineage>
</organism>
<evidence type="ECO:0000313" key="4">
    <source>
        <dbReference type="Proteomes" id="UP000749559"/>
    </source>
</evidence>
<gene>
    <name evidence="3" type="ORF">OFUS_LOCUS7288</name>
</gene>
<dbReference type="InterPro" id="IPR055222">
    <property type="entry name" value="PRISE-like_Rossmann-fold"/>
</dbReference>
<feature type="transmembrane region" description="Helical" evidence="1">
    <location>
        <begin position="20"/>
        <end position="37"/>
    </location>
</feature>
<proteinExistence type="predicted"/>
<keyword evidence="1" id="KW-0472">Membrane</keyword>
<dbReference type="SUPFAM" id="SSF51735">
    <property type="entry name" value="NAD(P)-binding Rossmann-fold domains"/>
    <property type="match status" value="1"/>
</dbReference>
<name>A0A8S4NGR6_OWEFU</name>
<dbReference type="PANTHER" id="PTHR32487:SF0">
    <property type="entry name" value="3-OXO-DELTA(4,5)-STEROID 5-BETA-REDUCTASE"/>
    <property type="match status" value="1"/>
</dbReference>
<reference evidence="3" key="1">
    <citation type="submission" date="2022-03" db="EMBL/GenBank/DDBJ databases">
        <authorList>
            <person name="Martin C."/>
        </authorList>
    </citation>
    <scope>NUCLEOTIDE SEQUENCE</scope>
</reference>
<dbReference type="AlphaFoldDB" id="A0A8S4NGR6"/>
<feature type="domain" description="PRISE-like Rossmann-fold" evidence="2">
    <location>
        <begin position="76"/>
        <end position="370"/>
    </location>
</feature>